<feature type="compositionally biased region" description="Low complexity" evidence="2">
    <location>
        <begin position="470"/>
        <end position="480"/>
    </location>
</feature>
<dbReference type="GO" id="GO:0046854">
    <property type="term" value="P:phosphatidylinositol phosphate biosynthetic process"/>
    <property type="evidence" value="ECO:0007669"/>
    <property type="project" value="TreeGrafter"/>
</dbReference>
<name>A0A0L0D531_THETB</name>
<dbReference type="RefSeq" id="XP_013760701.1">
    <property type="nucleotide sequence ID" value="XM_013905247.1"/>
</dbReference>
<feature type="compositionally biased region" description="Polar residues" evidence="2">
    <location>
        <begin position="523"/>
        <end position="537"/>
    </location>
</feature>
<proteinExistence type="predicted"/>
<dbReference type="InterPro" id="IPR027484">
    <property type="entry name" value="PInositol-4-P-5-kinase_N"/>
</dbReference>
<feature type="region of interest" description="Disordered" evidence="2">
    <location>
        <begin position="454"/>
        <end position="499"/>
    </location>
</feature>
<dbReference type="EMBL" id="GL349442">
    <property type="protein sequence ID" value="KNC46408.1"/>
    <property type="molecule type" value="Genomic_DNA"/>
</dbReference>
<evidence type="ECO:0000313" key="4">
    <source>
        <dbReference type="EMBL" id="KNC46408.1"/>
    </source>
</evidence>
<dbReference type="PROSITE" id="PS51455">
    <property type="entry name" value="PIPK"/>
    <property type="match status" value="1"/>
</dbReference>
<feature type="compositionally biased region" description="Basic residues" evidence="2">
    <location>
        <begin position="457"/>
        <end position="469"/>
    </location>
</feature>
<dbReference type="InterPro" id="IPR002498">
    <property type="entry name" value="PInositol-4-P-4/5-kinase_core"/>
</dbReference>
<dbReference type="PANTHER" id="PTHR23086:SF8">
    <property type="entry name" value="PHOSPHATIDYLINOSITOL 5-PHOSPHATE 4-KINASE, ISOFORM A"/>
    <property type="match status" value="1"/>
</dbReference>
<feature type="domain" description="PIPK" evidence="3">
    <location>
        <begin position="1"/>
        <end position="405"/>
    </location>
</feature>
<dbReference type="PANTHER" id="PTHR23086">
    <property type="entry name" value="PHOSPHATIDYLINOSITOL-4-PHOSPHATE 5-KINASE"/>
    <property type="match status" value="1"/>
</dbReference>
<accession>A0A0L0D531</accession>
<dbReference type="InterPro" id="IPR023610">
    <property type="entry name" value="PInositol-4/5-P-5/4-kinase"/>
</dbReference>
<reference evidence="4 5" key="1">
    <citation type="submission" date="2010-05" db="EMBL/GenBank/DDBJ databases">
        <title>The Genome Sequence of Thecamonas trahens ATCC 50062.</title>
        <authorList>
            <consortium name="The Broad Institute Genome Sequencing Platform"/>
            <person name="Russ C."/>
            <person name="Cuomo C."/>
            <person name="Shea T."/>
            <person name="Young S.K."/>
            <person name="Zeng Q."/>
            <person name="Koehrsen M."/>
            <person name="Haas B."/>
            <person name="Borodovsky M."/>
            <person name="Guigo R."/>
            <person name="Alvarado L."/>
            <person name="Berlin A."/>
            <person name="Bochicchio J."/>
            <person name="Borenstein D."/>
            <person name="Chapman S."/>
            <person name="Chen Z."/>
            <person name="Freedman E."/>
            <person name="Gellesch M."/>
            <person name="Goldberg J."/>
            <person name="Griggs A."/>
            <person name="Gujja S."/>
            <person name="Heilman E."/>
            <person name="Heiman D."/>
            <person name="Hepburn T."/>
            <person name="Howarth C."/>
            <person name="Jen D."/>
            <person name="Larson L."/>
            <person name="Mehta T."/>
            <person name="Park D."/>
            <person name="Pearson M."/>
            <person name="Roberts A."/>
            <person name="Saif S."/>
            <person name="Shenoy N."/>
            <person name="Sisk P."/>
            <person name="Stolte C."/>
            <person name="Sykes S."/>
            <person name="Thomson T."/>
            <person name="Walk T."/>
            <person name="White J."/>
            <person name="Yandava C."/>
            <person name="Burger G."/>
            <person name="Gray M.W."/>
            <person name="Holland P.W.H."/>
            <person name="King N."/>
            <person name="Lang F.B.F."/>
            <person name="Roger A.J."/>
            <person name="Ruiz-Trillo I."/>
            <person name="Lander E."/>
            <person name="Nusbaum C."/>
        </authorList>
    </citation>
    <scope>NUCLEOTIDE SEQUENCE [LARGE SCALE GENOMIC DNA]</scope>
    <source>
        <strain evidence="4 5">ATCC 50062</strain>
    </source>
</reference>
<dbReference type="GO" id="GO:0005524">
    <property type="term" value="F:ATP binding"/>
    <property type="evidence" value="ECO:0007669"/>
    <property type="project" value="UniProtKB-UniRule"/>
</dbReference>
<dbReference type="GO" id="GO:0016308">
    <property type="term" value="F:1-phosphatidylinositol-4-phosphate 5-kinase activity"/>
    <property type="evidence" value="ECO:0007669"/>
    <property type="project" value="TreeGrafter"/>
</dbReference>
<dbReference type="STRING" id="461836.A0A0L0D531"/>
<keyword evidence="1" id="KW-0808">Transferase</keyword>
<dbReference type="Proteomes" id="UP000054408">
    <property type="component" value="Unassembled WGS sequence"/>
</dbReference>
<feature type="region of interest" description="Disordered" evidence="2">
    <location>
        <begin position="547"/>
        <end position="619"/>
    </location>
</feature>
<feature type="region of interest" description="Disordered" evidence="2">
    <location>
        <begin position="523"/>
        <end position="542"/>
    </location>
</feature>
<keyword evidence="1" id="KW-0067">ATP-binding</keyword>
<keyword evidence="1 4" id="KW-0418">Kinase</keyword>
<gene>
    <name evidence="4" type="ORF">AMSG_02862</name>
</gene>
<dbReference type="eggNOG" id="KOG0229">
    <property type="taxonomic scope" value="Eukaryota"/>
</dbReference>
<dbReference type="Gene3D" id="3.30.810.10">
    <property type="entry name" value="2-Layer Sandwich"/>
    <property type="match status" value="1"/>
</dbReference>
<dbReference type="SMART" id="SM00330">
    <property type="entry name" value="PIPKc"/>
    <property type="match status" value="1"/>
</dbReference>
<evidence type="ECO:0000256" key="1">
    <source>
        <dbReference type="PROSITE-ProRule" id="PRU00781"/>
    </source>
</evidence>
<feature type="compositionally biased region" description="Pro residues" evidence="2">
    <location>
        <begin position="563"/>
        <end position="585"/>
    </location>
</feature>
<dbReference type="Gene3D" id="3.30.800.10">
    <property type="entry name" value="Phosphatidylinositol Phosphate Kinase II Beta"/>
    <property type="match status" value="1"/>
</dbReference>
<keyword evidence="1" id="KW-0547">Nucleotide-binding</keyword>
<evidence type="ECO:0000259" key="3">
    <source>
        <dbReference type="PROSITE" id="PS51455"/>
    </source>
</evidence>
<dbReference type="SUPFAM" id="SSF56104">
    <property type="entry name" value="SAICAR synthase-like"/>
    <property type="match status" value="1"/>
</dbReference>
<evidence type="ECO:0000256" key="2">
    <source>
        <dbReference type="SAM" id="MobiDB-lite"/>
    </source>
</evidence>
<feature type="compositionally biased region" description="Basic residues" evidence="2">
    <location>
        <begin position="586"/>
        <end position="596"/>
    </location>
</feature>
<dbReference type="GeneID" id="25562512"/>
<sequence length="619" mass="67980">MILGIRTVVSQTRELEADTILTPADSTEVLRWKFLSDGTPKTPAHKHSDFKFQDYAPRTFKAIRSIFLNEDEYLLSLTRENALTTMASPGKSGASFYFSNDLRFVIKTITHAEAKFLRSILYRYYHYMYSNPNTLLSKFCGLHRLQPRKGPKVYFVIMTNVFPSWLDVHARYDLKGSTHGRSVGPAVMALPPSERASAVLKDLDFVALGKKIRLGPAKANLFKAQVRRDVEFLASINVMDYSLLLGVHDLNISNSARLRATLLKRVTPTAPALADRDAIRRAGLKRKARRAAKTALYKRPVLVSPLSTSDLPSLTHQPSVASGVPGSVFSSVFTAELGGLQSTDASDAPLSELYFLGIIDFLQKYNVKKTLEHKYKSFRFDRTSISAVPPNLYATRFYSFVTDSVLSDPNPPSEVVLAPEAPASVPVHPDHAAVLAGGRVVSVSERLDESGNIIRTTRVRRRHRRRRSSRASLHARASSSRARDAGPSGLPSSTPPYSYASSECEEVVVSTLYPPGHLRSASVTHDGQLSEGSHSSGLDSFADSASSTLFSSSSGDGHAGPSSLPPPRPLRLKNPSPPPARSGPPHPRRKRRRRGHTAASPPKSKPEESSWSNSWSSSL</sequence>
<dbReference type="AlphaFoldDB" id="A0A0L0D531"/>
<dbReference type="Pfam" id="PF01504">
    <property type="entry name" value="PIP5K"/>
    <property type="match status" value="1"/>
</dbReference>
<protein>
    <submittedName>
        <fullName evidence="4">Phosphatidylinositol phosphate kinase PIPK5</fullName>
    </submittedName>
</protein>
<evidence type="ECO:0000313" key="5">
    <source>
        <dbReference type="Proteomes" id="UP000054408"/>
    </source>
</evidence>
<keyword evidence="5" id="KW-1185">Reference proteome</keyword>
<dbReference type="OrthoDB" id="20783at2759"/>
<dbReference type="GO" id="GO:0005886">
    <property type="term" value="C:plasma membrane"/>
    <property type="evidence" value="ECO:0007669"/>
    <property type="project" value="TreeGrafter"/>
</dbReference>
<feature type="compositionally biased region" description="Low complexity" evidence="2">
    <location>
        <begin position="609"/>
        <end position="619"/>
    </location>
</feature>
<organism evidence="4 5">
    <name type="scientific">Thecamonas trahens ATCC 50062</name>
    <dbReference type="NCBI Taxonomy" id="461836"/>
    <lineage>
        <taxon>Eukaryota</taxon>
        <taxon>Apusozoa</taxon>
        <taxon>Apusomonadida</taxon>
        <taxon>Apusomonadidae</taxon>
        <taxon>Thecamonas</taxon>
    </lineage>
</organism>
<dbReference type="InterPro" id="IPR027483">
    <property type="entry name" value="PInositol-4-P-4/5-kinase_C_sf"/>
</dbReference>
<dbReference type="OMA" id="MKSHENA"/>